<accession>A0A0A8Y117</accession>
<dbReference type="EMBL" id="GBRH01277841">
    <property type="protein sequence ID" value="JAD20054.1"/>
    <property type="molecule type" value="Transcribed_RNA"/>
</dbReference>
<protein>
    <submittedName>
        <fullName evidence="1">Uncharacterized protein</fullName>
    </submittedName>
</protein>
<reference evidence="1" key="2">
    <citation type="journal article" date="2015" name="Data Brief">
        <title>Shoot transcriptome of the giant reed, Arundo donax.</title>
        <authorList>
            <person name="Barrero R.A."/>
            <person name="Guerrero F.D."/>
            <person name="Moolhuijzen P."/>
            <person name="Goolsby J.A."/>
            <person name="Tidwell J."/>
            <person name="Bellgard S.E."/>
            <person name="Bellgard M.I."/>
        </authorList>
    </citation>
    <scope>NUCLEOTIDE SEQUENCE</scope>
    <source>
        <tissue evidence="1">Shoot tissue taken approximately 20 cm above the soil surface</tissue>
    </source>
</reference>
<sequence length="24" mass="2673">MWQPLEDYIRGGPAPCQRVGKTGL</sequence>
<proteinExistence type="predicted"/>
<organism evidence="1">
    <name type="scientific">Arundo donax</name>
    <name type="common">Giant reed</name>
    <name type="synonym">Donax arundinaceus</name>
    <dbReference type="NCBI Taxonomy" id="35708"/>
    <lineage>
        <taxon>Eukaryota</taxon>
        <taxon>Viridiplantae</taxon>
        <taxon>Streptophyta</taxon>
        <taxon>Embryophyta</taxon>
        <taxon>Tracheophyta</taxon>
        <taxon>Spermatophyta</taxon>
        <taxon>Magnoliopsida</taxon>
        <taxon>Liliopsida</taxon>
        <taxon>Poales</taxon>
        <taxon>Poaceae</taxon>
        <taxon>PACMAD clade</taxon>
        <taxon>Arundinoideae</taxon>
        <taxon>Arundineae</taxon>
        <taxon>Arundo</taxon>
    </lineage>
</organism>
<evidence type="ECO:0000313" key="1">
    <source>
        <dbReference type="EMBL" id="JAD20054.1"/>
    </source>
</evidence>
<reference evidence="1" key="1">
    <citation type="submission" date="2014-09" db="EMBL/GenBank/DDBJ databases">
        <authorList>
            <person name="Magalhaes I.L.F."/>
            <person name="Oliveira U."/>
            <person name="Santos F.R."/>
            <person name="Vidigal T.H.D.A."/>
            <person name="Brescovit A.D."/>
            <person name="Santos A.J."/>
        </authorList>
    </citation>
    <scope>NUCLEOTIDE SEQUENCE</scope>
    <source>
        <tissue evidence="1">Shoot tissue taken approximately 20 cm above the soil surface</tissue>
    </source>
</reference>
<dbReference type="AlphaFoldDB" id="A0A0A8Y117"/>
<name>A0A0A8Y117_ARUDO</name>